<dbReference type="GO" id="GO:0051536">
    <property type="term" value="F:iron-sulfur cluster binding"/>
    <property type="evidence" value="ECO:0007669"/>
    <property type="project" value="InterPro"/>
</dbReference>
<organism evidence="2 3">
    <name type="scientific">Hyphomicrobium denitrificans (strain ATCC 51888 / DSM 1869 / NCIMB 11706 / TK 0415)</name>
    <dbReference type="NCBI Taxonomy" id="582899"/>
    <lineage>
        <taxon>Bacteria</taxon>
        <taxon>Pseudomonadati</taxon>
        <taxon>Pseudomonadota</taxon>
        <taxon>Alphaproteobacteria</taxon>
        <taxon>Hyphomicrobiales</taxon>
        <taxon>Hyphomicrobiaceae</taxon>
        <taxon>Hyphomicrobium</taxon>
    </lineage>
</organism>
<dbReference type="EMBL" id="CP002083">
    <property type="protein sequence ID" value="ADJ23588.1"/>
    <property type="molecule type" value="Genomic_DNA"/>
</dbReference>
<protein>
    <submittedName>
        <fullName evidence="2">NifU domain-containing protein</fullName>
    </submittedName>
</protein>
<sequence length="152" mass="16142">MADLDEIYNTRILELAGAISHTERLEHADARATAHSKLCGSTVTIDLSLRDGRVSDYGQSVKACLLGQASASVMAREIVGSTPDELRAVARKMRAMLKDGGPPPAGRWADLATLEPVRNYKARHASTLLVFDAVESALDDIAAGRDAAVAGQ</sequence>
<evidence type="ECO:0000259" key="1">
    <source>
        <dbReference type="Pfam" id="PF01592"/>
    </source>
</evidence>
<dbReference type="SUPFAM" id="SSF82649">
    <property type="entry name" value="SufE/NifU"/>
    <property type="match status" value="1"/>
</dbReference>
<evidence type="ECO:0000313" key="3">
    <source>
        <dbReference type="Proteomes" id="UP000002033"/>
    </source>
</evidence>
<dbReference type="Gene3D" id="3.90.1010.10">
    <property type="match status" value="1"/>
</dbReference>
<dbReference type="eggNOG" id="COG0822">
    <property type="taxonomic scope" value="Bacteria"/>
</dbReference>
<accession>D8JYY6</accession>
<dbReference type="GO" id="GO:0016226">
    <property type="term" value="P:iron-sulfur cluster assembly"/>
    <property type="evidence" value="ECO:0007669"/>
    <property type="project" value="InterPro"/>
</dbReference>
<dbReference type="AlphaFoldDB" id="D8JYY6"/>
<dbReference type="Pfam" id="PF01592">
    <property type="entry name" value="NifU_N"/>
    <property type="match status" value="1"/>
</dbReference>
<dbReference type="CDD" id="cd06664">
    <property type="entry name" value="IscU_like"/>
    <property type="match status" value="1"/>
</dbReference>
<reference evidence="3" key="1">
    <citation type="journal article" date="2011" name="J. Bacteriol.">
        <title>Genome sequences of eight morphologically diverse alphaproteobacteria.</title>
        <authorList>
            <consortium name="US DOE Joint Genome Institute"/>
            <person name="Brown P.J."/>
            <person name="Kysela D.T."/>
            <person name="Buechlein A."/>
            <person name="Hemmerich C."/>
            <person name="Brun Y.V."/>
        </authorList>
    </citation>
    <scope>NUCLEOTIDE SEQUENCE [LARGE SCALE GENOMIC DNA]</scope>
    <source>
        <strain evidence="3">ATCC 51888 / DSM 1869 / NCIB 11706 / TK 0415</strain>
    </source>
</reference>
<proteinExistence type="predicted"/>
<dbReference type="OrthoDB" id="7857113at2"/>
<dbReference type="GO" id="GO:0005506">
    <property type="term" value="F:iron ion binding"/>
    <property type="evidence" value="ECO:0007669"/>
    <property type="project" value="InterPro"/>
</dbReference>
<feature type="domain" description="NIF system FeS cluster assembly NifU N-terminal" evidence="1">
    <location>
        <begin position="8"/>
        <end position="99"/>
    </location>
</feature>
<dbReference type="RefSeq" id="WP_013215747.1">
    <property type="nucleotide sequence ID" value="NC_014313.1"/>
</dbReference>
<evidence type="ECO:0000313" key="2">
    <source>
        <dbReference type="EMBL" id="ADJ23588.1"/>
    </source>
</evidence>
<dbReference type="HOGENOM" id="CLU_079283_3_0_5"/>
<dbReference type="STRING" id="582899.Hden_1785"/>
<dbReference type="InterPro" id="IPR002871">
    <property type="entry name" value="NIF_FeS_clus_asmbl_NifU_N"/>
</dbReference>
<dbReference type="KEGG" id="hdn:Hden_1785"/>
<dbReference type="Proteomes" id="UP000002033">
    <property type="component" value="Chromosome"/>
</dbReference>
<name>D8JYY6_HYPDA</name>
<gene>
    <name evidence="2" type="ordered locus">Hden_1785</name>
</gene>
<keyword evidence="3" id="KW-1185">Reference proteome</keyword>